<dbReference type="AlphaFoldDB" id="A0AAN4Z5Y8"/>
<feature type="non-terminal residue" evidence="1">
    <location>
        <position position="1"/>
    </location>
</feature>
<evidence type="ECO:0000313" key="1">
    <source>
        <dbReference type="EMBL" id="GMR34913.1"/>
    </source>
</evidence>
<dbReference type="EMBL" id="BTRK01000002">
    <property type="protein sequence ID" value="GMR34913.1"/>
    <property type="molecule type" value="Genomic_DNA"/>
</dbReference>
<proteinExistence type="predicted"/>
<accession>A0AAN4Z5Y8</accession>
<keyword evidence="2" id="KW-1185">Reference proteome</keyword>
<protein>
    <submittedName>
        <fullName evidence="1">Uncharacterized protein</fullName>
    </submittedName>
</protein>
<name>A0AAN4Z5Y8_9BILA</name>
<organism evidence="1 2">
    <name type="scientific">Pristionchus mayeri</name>
    <dbReference type="NCBI Taxonomy" id="1317129"/>
    <lineage>
        <taxon>Eukaryota</taxon>
        <taxon>Metazoa</taxon>
        <taxon>Ecdysozoa</taxon>
        <taxon>Nematoda</taxon>
        <taxon>Chromadorea</taxon>
        <taxon>Rhabditida</taxon>
        <taxon>Rhabditina</taxon>
        <taxon>Diplogasteromorpha</taxon>
        <taxon>Diplogasteroidea</taxon>
        <taxon>Neodiplogasteridae</taxon>
        <taxon>Pristionchus</taxon>
    </lineage>
</organism>
<comment type="caution">
    <text evidence="1">The sequence shown here is derived from an EMBL/GenBank/DDBJ whole genome shotgun (WGS) entry which is preliminary data.</text>
</comment>
<sequence>QIAHIHPLIIGEKGEKGRESSNHRSRIGLARIDYSNQSFRRIASQVAECLRVYSTVGACPPSAARTISQRCVHIAFRTAVSGHAPIVIRHSIIIRIGAASALVHGSRRRRDCWSRRSGRRSCGECGRRGRRGHTQRCCRQQCRSCR</sequence>
<gene>
    <name evidence="1" type="ORF">PMAYCL1PPCAC_05108</name>
</gene>
<reference evidence="2" key="1">
    <citation type="submission" date="2022-10" db="EMBL/GenBank/DDBJ databases">
        <title>Genome assembly of Pristionchus species.</title>
        <authorList>
            <person name="Yoshida K."/>
            <person name="Sommer R.J."/>
        </authorList>
    </citation>
    <scope>NUCLEOTIDE SEQUENCE [LARGE SCALE GENOMIC DNA]</scope>
    <source>
        <strain evidence="2">RS5460</strain>
    </source>
</reference>
<dbReference type="Proteomes" id="UP001328107">
    <property type="component" value="Unassembled WGS sequence"/>
</dbReference>
<evidence type="ECO:0000313" key="2">
    <source>
        <dbReference type="Proteomes" id="UP001328107"/>
    </source>
</evidence>